<feature type="compositionally biased region" description="Basic and acidic residues" evidence="1">
    <location>
        <begin position="116"/>
        <end position="134"/>
    </location>
</feature>
<feature type="compositionally biased region" description="Polar residues" evidence="1">
    <location>
        <begin position="1"/>
        <end position="12"/>
    </location>
</feature>
<sequence length="264" mass="29236">MGCCFSSNNKSPHQPDAPKPPPLPESHVDSRAPPPVFEEETVKEVVLSETPLPKPQIPKENRTQMPVIEEDLVEAKDYVNKHEEEGEEVVSQMSQLSEIYSISESFSTTTTTTTITDKRDDEAISKPTTREVSHRTPAKVPRKRPYTGEISRGAKSPAKRPETSHHGPRRTMPRNVGSNGVRRETGEGPSSRRSRSPATRTVGGVGRSPGKVTARRPGGLSRVENTDQKEIDLNDGVLQQEKKSELINESIDNPHVSLECFIFL</sequence>
<feature type="region of interest" description="Disordered" evidence="1">
    <location>
        <begin position="107"/>
        <end position="236"/>
    </location>
</feature>
<feature type="region of interest" description="Disordered" evidence="1">
    <location>
        <begin position="1"/>
        <end position="67"/>
    </location>
</feature>
<feature type="compositionally biased region" description="Low complexity" evidence="1">
    <location>
        <begin position="187"/>
        <end position="200"/>
    </location>
</feature>
<dbReference type="PANTHER" id="PTHR33871">
    <property type="entry name" value="OS05G0503100 PROTEIN-RELATED"/>
    <property type="match status" value="1"/>
</dbReference>
<dbReference type="PANTHER" id="PTHR33871:SF20">
    <property type="entry name" value="CALMODULIN-BINDING DOMAIN-CONTAINING PROTEIN"/>
    <property type="match status" value="1"/>
</dbReference>
<feature type="compositionally biased region" description="Pro residues" evidence="1">
    <location>
        <begin position="15"/>
        <end position="24"/>
    </location>
</feature>
<feature type="compositionally biased region" description="Basic residues" evidence="1">
    <location>
        <begin position="136"/>
        <end position="145"/>
    </location>
</feature>
<proteinExistence type="predicted"/>
<dbReference type="Proteomes" id="UP000323000">
    <property type="component" value="Chromosome 9"/>
</dbReference>
<evidence type="ECO:0000313" key="3">
    <source>
        <dbReference type="Proteomes" id="UP000323000"/>
    </source>
</evidence>
<organism evidence="2 3">
    <name type="scientific">Acer yangbiense</name>
    <dbReference type="NCBI Taxonomy" id="1000413"/>
    <lineage>
        <taxon>Eukaryota</taxon>
        <taxon>Viridiplantae</taxon>
        <taxon>Streptophyta</taxon>
        <taxon>Embryophyta</taxon>
        <taxon>Tracheophyta</taxon>
        <taxon>Spermatophyta</taxon>
        <taxon>Magnoliopsida</taxon>
        <taxon>eudicotyledons</taxon>
        <taxon>Gunneridae</taxon>
        <taxon>Pentapetalae</taxon>
        <taxon>rosids</taxon>
        <taxon>malvids</taxon>
        <taxon>Sapindales</taxon>
        <taxon>Sapindaceae</taxon>
        <taxon>Hippocastanoideae</taxon>
        <taxon>Acereae</taxon>
        <taxon>Acer</taxon>
    </lineage>
</organism>
<dbReference type="OrthoDB" id="1922230at2759"/>
<keyword evidence="3" id="KW-1185">Reference proteome</keyword>
<evidence type="ECO:0000256" key="1">
    <source>
        <dbReference type="SAM" id="MobiDB-lite"/>
    </source>
</evidence>
<accession>A0A5C7HDY3</accession>
<dbReference type="EMBL" id="VAHF01000009">
    <property type="protein sequence ID" value="TXG55220.1"/>
    <property type="molecule type" value="Genomic_DNA"/>
</dbReference>
<protein>
    <submittedName>
        <fullName evidence="2">Uncharacterized protein</fullName>
    </submittedName>
</protein>
<reference evidence="3" key="1">
    <citation type="journal article" date="2019" name="Gigascience">
        <title>De novo genome assembly of the endangered Acer yangbiense, a plant species with extremely small populations endemic to Yunnan Province, China.</title>
        <authorList>
            <person name="Yang J."/>
            <person name="Wariss H.M."/>
            <person name="Tao L."/>
            <person name="Zhang R."/>
            <person name="Yun Q."/>
            <person name="Hollingsworth P."/>
            <person name="Dao Z."/>
            <person name="Luo G."/>
            <person name="Guo H."/>
            <person name="Ma Y."/>
            <person name="Sun W."/>
        </authorList>
    </citation>
    <scope>NUCLEOTIDE SEQUENCE [LARGE SCALE GENOMIC DNA]</scope>
    <source>
        <strain evidence="3">cv. Malutang</strain>
    </source>
</reference>
<evidence type="ECO:0000313" key="2">
    <source>
        <dbReference type="EMBL" id="TXG55220.1"/>
    </source>
</evidence>
<name>A0A5C7HDY3_9ROSI</name>
<dbReference type="AlphaFoldDB" id="A0A5C7HDY3"/>
<comment type="caution">
    <text evidence="2">The sequence shown here is derived from an EMBL/GenBank/DDBJ whole genome shotgun (WGS) entry which is preliminary data.</text>
</comment>
<gene>
    <name evidence="2" type="ORF">EZV62_020476</name>
</gene>